<feature type="region of interest" description="Disordered" evidence="1">
    <location>
        <begin position="611"/>
        <end position="650"/>
    </location>
</feature>
<dbReference type="OMA" id="FNEAPRG"/>
<evidence type="ECO:0000256" key="1">
    <source>
        <dbReference type="SAM" id="MobiDB-lite"/>
    </source>
</evidence>
<evidence type="ECO:0000313" key="3">
    <source>
        <dbReference type="Proteomes" id="UP000007431"/>
    </source>
</evidence>
<dbReference type="HOGENOM" id="CLU_421596_0_0_1"/>
<dbReference type="Proteomes" id="UP000007431">
    <property type="component" value="Unassembled WGS sequence"/>
</dbReference>
<evidence type="ECO:0000313" key="2">
    <source>
        <dbReference type="EMBL" id="EFI92292.1"/>
    </source>
</evidence>
<sequence>MFQSTTDARSLAERQYWRQDVFHRLLHIFGATWLPSAAAGLSEFDLVFTSTSAADRQLSLDDLPHIKRHRLPRPSTSHSARSAHAAVARSIDANRDASDAIDGQAHDFPQRRTPFGCPCAHRASIKDPQTPRLRCMLGANHVSTMQYAEGEEGGRPGHVEIAHEAGRSLRPRSGASASYIRAVVLDERLRGRLAPPLALFIRAYPDDARGNAVGSKSTCAMVQDLADRPTAVGVRGQSSRHKDGREISPPRTLSLRCRPNLAGGETMPKTGDHGQMSPRSFRHHRRRRNRGLSPDPKRVPPPRSTSGLGVCRLGTRTASASTRTPAVSPTRRGMPDDVEIDADDIPVNPDIALERPRHGSPRTADGRGDYVAESRSRRGEAPPRRLTETTMLFPMPSSSPHAASRWTSDVRRMRLGRVDEFTDIRSPNGLPRPPHRRIPRHSRPRAPQELARGEGMRRPRSSITAIPHQPTTPMPCQITRSALKLWRMPVLPRSGSGVGKPDSNAKALHNTTGPLGNGAKAGAALKSSVKFSNTSPSPLVSTLPAAPSPARRRRAFDALRRGDSARYEEARGVSKLRWPSLSGFFGADSKREGERDSGEAFSALARTIWEGRRGEARRGEKEHGQRALPGALGARRATASKGGRLREMGE</sequence>
<feature type="non-terminal residue" evidence="2">
    <location>
        <position position="650"/>
    </location>
</feature>
<organism evidence="3">
    <name type="scientific">Schizophyllum commune (strain H4-8 / FGSC 9210)</name>
    <name type="common">Split gill fungus</name>
    <dbReference type="NCBI Taxonomy" id="578458"/>
    <lineage>
        <taxon>Eukaryota</taxon>
        <taxon>Fungi</taxon>
        <taxon>Dikarya</taxon>
        <taxon>Basidiomycota</taxon>
        <taxon>Agaricomycotina</taxon>
        <taxon>Agaricomycetes</taxon>
        <taxon>Agaricomycetidae</taxon>
        <taxon>Agaricales</taxon>
        <taxon>Schizophyllaceae</taxon>
        <taxon>Schizophyllum</taxon>
    </lineage>
</organism>
<feature type="region of interest" description="Disordered" evidence="1">
    <location>
        <begin position="230"/>
        <end position="405"/>
    </location>
</feature>
<dbReference type="VEuPathDB" id="FungiDB:SCHCODRAFT_02673190"/>
<keyword evidence="3" id="KW-1185">Reference proteome</keyword>
<proteinExistence type="predicted"/>
<feature type="compositionally biased region" description="Polar residues" evidence="1">
    <location>
        <begin position="529"/>
        <end position="540"/>
    </location>
</feature>
<dbReference type="EMBL" id="GL377313">
    <property type="protein sequence ID" value="EFI92292.1"/>
    <property type="molecule type" value="Genomic_DNA"/>
</dbReference>
<feature type="compositionally biased region" description="Low complexity" evidence="1">
    <location>
        <begin position="626"/>
        <end position="639"/>
    </location>
</feature>
<feature type="compositionally biased region" description="Polar residues" evidence="1">
    <location>
        <begin position="396"/>
        <end position="405"/>
    </location>
</feature>
<feature type="compositionally biased region" description="Basic residues" evidence="1">
    <location>
        <begin position="433"/>
        <end position="444"/>
    </location>
</feature>
<protein>
    <submittedName>
        <fullName evidence="2">Uncharacterized protein</fullName>
    </submittedName>
</protein>
<feature type="region of interest" description="Disordered" evidence="1">
    <location>
        <begin position="529"/>
        <end position="552"/>
    </location>
</feature>
<dbReference type="AlphaFoldDB" id="D8QIU9"/>
<feature type="compositionally biased region" description="Basic and acidic residues" evidence="1">
    <location>
        <begin position="364"/>
        <end position="387"/>
    </location>
</feature>
<reference evidence="2 3" key="1">
    <citation type="journal article" date="2010" name="Nat. Biotechnol.">
        <title>Genome sequence of the model mushroom Schizophyllum commune.</title>
        <authorList>
            <person name="Ohm R.A."/>
            <person name="de Jong J.F."/>
            <person name="Lugones L.G."/>
            <person name="Aerts A."/>
            <person name="Kothe E."/>
            <person name="Stajich J.E."/>
            <person name="de Vries R.P."/>
            <person name="Record E."/>
            <person name="Levasseur A."/>
            <person name="Baker S.E."/>
            <person name="Bartholomew K.A."/>
            <person name="Coutinho P.M."/>
            <person name="Erdmann S."/>
            <person name="Fowler T.J."/>
            <person name="Gathman A.C."/>
            <person name="Lombard V."/>
            <person name="Henrissat B."/>
            <person name="Knabe N."/>
            <person name="Kuees U."/>
            <person name="Lilly W.W."/>
            <person name="Lindquist E."/>
            <person name="Lucas S."/>
            <person name="Magnuson J.K."/>
            <person name="Piumi F."/>
            <person name="Raudaskoski M."/>
            <person name="Salamov A."/>
            <person name="Schmutz J."/>
            <person name="Schwarze F.W.M.R."/>
            <person name="vanKuyk P.A."/>
            <person name="Horton J.S."/>
            <person name="Grigoriev I.V."/>
            <person name="Woesten H.A.B."/>
        </authorList>
    </citation>
    <scope>NUCLEOTIDE SEQUENCE [LARGE SCALE GENOMIC DNA]</scope>
    <source>
        <strain evidence="3">H4-8 / FGSC 9210</strain>
    </source>
</reference>
<feature type="compositionally biased region" description="Basic residues" evidence="1">
    <location>
        <begin position="280"/>
        <end position="290"/>
    </location>
</feature>
<feature type="region of interest" description="Disordered" evidence="1">
    <location>
        <begin position="422"/>
        <end position="474"/>
    </location>
</feature>
<feature type="compositionally biased region" description="Low complexity" evidence="1">
    <location>
        <begin position="315"/>
        <end position="330"/>
    </location>
</feature>
<feature type="compositionally biased region" description="Basic and acidic residues" evidence="1">
    <location>
        <begin position="611"/>
        <end position="625"/>
    </location>
</feature>
<accession>D8QIU9</accession>
<dbReference type="InParanoid" id="D8QIU9"/>
<name>D8QIU9_SCHCM</name>
<gene>
    <name evidence="2" type="ORF">SCHCODRAFT_113814</name>
</gene>